<dbReference type="Proteomes" id="UP001229955">
    <property type="component" value="Chromosome"/>
</dbReference>
<evidence type="ECO:0008006" key="5">
    <source>
        <dbReference type="Google" id="ProtNLM"/>
    </source>
</evidence>
<keyword evidence="1" id="KW-0812">Transmembrane</keyword>
<evidence type="ECO:0000313" key="2">
    <source>
        <dbReference type="EMBL" id="WKW12827.1"/>
    </source>
</evidence>
<sequence length="77" mass="8571">MAVRLWRRVPFAFGVAIAFGYLGVDALLTDLGVVVNSGPSWRYVGAASSGVVGYLMASDWRRDAREREHREIDRTEA</sequence>
<dbReference type="EMBL" id="CP130612">
    <property type="protein sequence ID" value="WKW12827.1"/>
    <property type="molecule type" value="Genomic_DNA"/>
</dbReference>
<dbReference type="KEGG" id="pspc:Strain318_002136"/>
<keyword evidence="1" id="KW-1133">Transmembrane helix</keyword>
<accession>A0AA49Q8G5</accession>
<keyword evidence="4" id="KW-1185">Reference proteome</keyword>
<organism evidence="2">
    <name type="scientific">Pseudogemmatithrix spongiicola</name>
    <dbReference type="NCBI Taxonomy" id="3062599"/>
    <lineage>
        <taxon>Bacteria</taxon>
        <taxon>Pseudomonadati</taxon>
        <taxon>Gemmatimonadota</taxon>
        <taxon>Gemmatimonadia</taxon>
        <taxon>Gemmatimonadales</taxon>
        <taxon>Gemmatimonadaceae</taxon>
        <taxon>Pseudogemmatithrix</taxon>
    </lineage>
</organism>
<dbReference type="RefSeq" id="WP_367885702.1">
    <property type="nucleotide sequence ID" value="NZ_CP130612.1"/>
</dbReference>
<gene>
    <name evidence="2" type="ORF">Strain138_002137</name>
    <name evidence="3" type="ORF">Strain318_002136</name>
</gene>
<dbReference type="EMBL" id="CP130613">
    <property type="protein sequence ID" value="WKW15734.1"/>
    <property type="molecule type" value="Genomic_DNA"/>
</dbReference>
<dbReference type="AlphaFoldDB" id="A0AA49JVY0"/>
<feature type="transmembrane region" description="Helical" evidence="1">
    <location>
        <begin position="40"/>
        <end position="57"/>
    </location>
</feature>
<evidence type="ECO:0000256" key="1">
    <source>
        <dbReference type="SAM" id="Phobius"/>
    </source>
</evidence>
<evidence type="ECO:0000313" key="4">
    <source>
        <dbReference type="Proteomes" id="UP001229955"/>
    </source>
</evidence>
<accession>A0AA49JVY0</accession>
<protein>
    <recommendedName>
        <fullName evidence="5">Holin</fullName>
    </recommendedName>
</protein>
<evidence type="ECO:0000313" key="3">
    <source>
        <dbReference type="EMBL" id="WKW15734.1"/>
    </source>
</evidence>
<feature type="transmembrane region" description="Helical" evidence="1">
    <location>
        <begin position="9"/>
        <end position="28"/>
    </location>
</feature>
<name>A0AA49JVY0_9BACT</name>
<keyword evidence="1" id="KW-0472">Membrane</keyword>
<reference evidence="2" key="1">
    <citation type="submission" date="2023-07" db="EMBL/GenBank/DDBJ databases">
        <authorList>
            <person name="Haufschild T."/>
            <person name="Kallscheuer N."/>
            <person name="Hammer J."/>
            <person name="Kohn T."/>
            <person name="Kabuu M."/>
            <person name="Jogler M."/>
            <person name="Wohfarth N."/>
            <person name="Heuer A."/>
            <person name="Rohde M."/>
            <person name="van Teeseling M.C.F."/>
            <person name="Jogler C."/>
        </authorList>
    </citation>
    <scope>NUCLEOTIDE SEQUENCE</scope>
    <source>
        <strain evidence="2">Strain 138</strain>
        <strain evidence="3">Strain 318</strain>
    </source>
</reference>
<proteinExistence type="predicted"/>